<dbReference type="PANTHER" id="PTHR12210">
    <property type="entry name" value="DULLARD PROTEIN PHOSPHATASE"/>
    <property type="match status" value="1"/>
</dbReference>
<dbReference type="PROSITE" id="PS50969">
    <property type="entry name" value="FCP1"/>
    <property type="match status" value="1"/>
</dbReference>
<dbReference type="FunFam" id="3.40.50.1000:FF:000112">
    <property type="entry name" value="CTD small phosphatase-like protein 2"/>
    <property type="match status" value="1"/>
</dbReference>
<proteinExistence type="predicted"/>
<name>A0A835QEB3_VANPL</name>
<dbReference type="Gene3D" id="3.40.50.1000">
    <property type="entry name" value="HAD superfamily/HAD-like"/>
    <property type="match status" value="1"/>
</dbReference>
<evidence type="ECO:0000259" key="2">
    <source>
        <dbReference type="PROSITE" id="PS50969"/>
    </source>
</evidence>
<dbReference type="CDD" id="cd07521">
    <property type="entry name" value="HAD_FCP1-like"/>
    <property type="match status" value="1"/>
</dbReference>
<keyword evidence="1" id="KW-0812">Transmembrane</keyword>
<dbReference type="InterPro" id="IPR023214">
    <property type="entry name" value="HAD_sf"/>
</dbReference>
<evidence type="ECO:0000313" key="3">
    <source>
        <dbReference type="EMBL" id="KAG0469065.1"/>
    </source>
</evidence>
<dbReference type="Proteomes" id="UP000639772">
    <property type="component" value="Chromosome 9"/>
</dbReference>
<comment type="caution">
    <text evidence="3">The sequence shown here is derived from an EMBL/GenBank/DDBJ whole genome shotgun (WGS) entry which is preliminary data.</text>
</comment>
<feature type="domain" description="FCP1 homology" evidence="2">
    <location>
        <begin position="89"/>
        <end position="269"/>
    </location>
</feature>
<dbReference type="Pfam" id="PF03031">
    <property type="entry name" value="NIF"/>
    <property type="match status" value="1"/>
</dbReference>
<dbReference type="NCBIfam" id="TIGR02251">
    <property type="entry name" value="HIF-SF_euk"/>
    <property type="match status" value="1"/>
</dbReference>
<sequence>MPELVDAEALAMVEESRSAALAWRALVGWVGIVLQIVVQVFRFSPSSWSQILSFIGFRDHPFLSSSAFKPLPSDTPAFAPAASSATAVEALEKLTIVLDLDETLVCAYEAYSLPDMVRNQAIEAGLKSFDLECLSMEKEVEGRGKVNHVVVFERPGLEEFLHQISKFADLVLFTAGLEGYAKPLVDIIDSNNKFSLRLYRPATVTTEYRQHVKDLSCLSKNLGRIVIVDNNPFSFLLQPLNGIPCVPFSPSQPDDEQLLKVILPLLKHLSLEKDVRPVLYEKFHMPEWFRKHGIPSQDQVS</sequence>
<dbReference type="InterPro" id="IPR050365">
    <property type="entry name" value="TIM50"/>
</dbReference>
<dbReference type="InterPro" id="IPR004274">
    <property type="entry name" value="FCP1_dom"/>
</dbReference>
<dbReference type="SUPFAM" id="SSF56784">
    <property type="entry name" value="HAD-like"/>
    <property type="match status" value="1"/>
</dbReference>
<dbReference type="OrthoDB" id="277011at2759"/>
<feature type="transmembrane region" description="Helical" evidence="1">
    <location>
        <begin position="20"/>
        <end position="41"/>
    </location>
</feature>
<dbReference type="AlphaFoldDB" id="A0A835QEB3"/>
<reference evidence="3 4" key="1">
    <citation type="journal article" date="2020" name="Nat. Food">
        <title>A phased Vanilla planifolia genome enables genetic improvement of flavour and production.</title>
        <authorList>
            <person name="Hasing T."/>
            <person name="Tang H."/>
            <person name="Brym M."/>
            <person name="Khazi F."/>
            <person name="Huang T."/>
            <person name="Chambers A.H."/>
        </authorList>
    </citation>
    <scope>NUCLEOTIDE SEQUENCE [LARGE SCALE GENOMIC DNA]</scope>
    <source>
        <tissue evidence="3">Leaf</tissue>
    </source>
</reference>
<keyword evidence="1" id="KW-0472">Membrane</keyword>
<dbReference type="SMART" id="SM00577">
    <property type="entry name" value="CPDc"/>
    <property type="match status" value="1"/>
</dbReference>
<dbReference type="InterPro" id="IPR011948">
    <property type="entry name" value="Dullard_phosphatase"/>
</dbReference>
<dbReference type="InterPro" id="IPR036412">
    <property type="entry name" value="HAD-like_sf"/>
</dbReference>
<evidence type="ECO:0000256" key="1">
    <source>
        <dbReference type="SAM" id="Phobius"/>
    </source>
</evidence>
<evidence type="ECO:0000313" key="4">
    <source>
        <dbReference type="Proteomes" id="UP000639772"/>
    </source>
</evidence>
<dbReference type="EMBL" id="JADCNM010000009">
    <property type="protein sequence ID" value="KAG0469065.1"/>
    <property type="molecule type" value="Genomic_DNA"/>
</dbReference>
<dbReference type="GO" id="GO:0016791">
    <property type="term" value="F:phosphatase activity"/>
    <property type="evidence" value="ECO:0007669"/>
    <property type="project" value="InterPro"/>
</dbReference>
<keyword evidence="1" id="KW-1133">Transmembrane helix</keyword>
<protein>
    <recommendedName>
        <fullName evidence="2">FCP1 homology domain-containing protein</fullName>
    </recommendedName>
</protein>
<organism evidence="3 4">
    <name type="scientific">Vanilla planifolia</name>
    <name type="common">Vanilla</name>
    <dbReference type="NCBI Taxonomy" id="51239"/>
    <lineage>
        <taxon>Eukaryota</taxon>
        <taxon>Viridiplantae</taxon>
        <taxon>Streptophyta</taxon>
        <taxon>Embryophyta</taxon>
        <taxon>Tracheophyta</taxon>
        <taxon>Spermatophyta</taxon>
        <taxon>Magnoliopsida</taxon>
        <taxon>Liliopsida</taxon>
        <taxon>Asparagales</taxon>
        <taxon>Orchidaceae</taxon>
        <taxon>Vanilloideae</taxon>
        <taxon>Vanilleae</taxon>
        <taxon>Vanilla</taxon>
    </lineage>
</organism>
<accession>A0A835QEB3</accession>
<gene>
    <name evidence="3" type="ORF">HPP92_018393</name>
</gene>